<accession>A0A6A4SB76</accession>
<protein>
    <submittedName>
        <fullName evidence="2">Uncharacterized protein</fullName>
    </submittedName>
</protein>
<sequence>MNVSFFNRRTSSRTRRDRVDLVQLHEPTALREEELPPGHGETGSTSSSFTNLRLSEKVYLHSDLLVDLQTVGLIFFTLVVGRRATLLGRRALTSLCLAAVPIHGHCAIL</sequence>
<proteinExistence type="predicted"/>
<gene>
    <name evidence="2" type="ORF">F2P81_018055</name>
</gene>
<reference evidence="2 3" key="1">
    <citation type="submission" date="2019-06" db="EMBL/GenBank/DDBJ databases">
        <title>Draft genomes of female and male turbot (Scophthalmus maximus).</title>
        <authorList>
            <person name="Xu H."/>
            <person name="Xu X.-W."/>
            <person name="Shao C."/>
            <person name="Chen S."/>
        </authorList>
    </citation>
    <scope>NUCLEOTIDE SEQUENCE [LARGE SCALE GENOMIC DNA]</scope>
    <source>
        <strain evidence="2">Ysfricsl-2016a</strain>
        <tissue evidence="2">Blood</tissue>
    </source>
</reference>
<evidence type="ECO:0000256" key="1">
    <source>
        <dbReference type="SAM" id="MobiDB-lite"/>
    </source>
</evidence>
<feature type="region of interest" description="Disordered" evidence="1">
    <location>
        <begin position="1"/>
        <end position="48"/>
    </location>
</feature>
<name>A0A6A4SB76_SCOMX</name>
<organism evidence="2 3">
    <name type="scientific">Scophthalmus maximus</name>
    <name type="common">Turbot</name>
    <name type="synonym">Psetta maxima</name>
    <dbReference type="NCBI Taxonomy" id="52904"/>
    <lineage>
        <taxon>Eukaryota</taxon>
        <taxon>Metazoa</taxon>
        <taxon>Chordata</taxon>
        <taxon>Craniata</taxon>
        <taxon>Vertebrata</taxon>
        <taxon>Euteleostomi</taxon>
        <taxon>Actinopterygii</taxon>
        <taxon>Neopterygii</taxon>
        <taxon>Teleostei</taxon>
        <taxon>Neoteleostei</taxon>
        <taxon>Acanthomorphata</taxon>
        <taxon>Carangaria</taxon>
        <taxon>Pleuronectiformes</taxon>
        <taxon>Pleuronectoidei</taxon>
        <taxon>Scophthalmidae</taxon>
        <taxon>Scophthalmus</taxon>
    </lineage>
</organism>
<dbReference type="AlphaFoldDB" id="A0A6A4SB76"/>
<comment type="caution">
    <text evidence="2">The sequence shown here is derived from an EMBL/GenBank/DDBJ whole genome shotgun (WGS) entry which is preliminary data.</text>
</comment>
<evidence type="ECO:0000313" key="3">
    <source>
        <dbReference type="Proteomes" id="UP000438429"/>
    </source>
</evidence>
<dbReference type="EMBL" id="VEVO01000016">
    <property type="protein sequence ID" value="KAF0028950.1"/>
    <property type="molecule type" value="Genomic_DNA"/>
</dbReference>
<dbReference type="Proteomes" id="UP000438429">
    <property type="component" value="Unassembled WGS sequence"/>
</dbReference>
<evidence type="ECO:0000313" key="2">
    <source>
        <dbReference type="EMBL" id="KAF0028950.1"/>
    </source>
</evidence>